<evidence type="ECO:0000256" key="1">
    <source>
        <dbReference type="SAM" id="MobiDB-lite"/>
    </source>
</evidence>
<dbReference type="RefSeq" id="WP_210580124.1">
    <property type="nucleotide sequence ID" value="NZ_LK995500.1"/>
</dbReference>
<name>A0A1L7RNS6_9ACTO</name>
<reference evidence="2" key="1">
    <citation type="submission" date="2014-07" db="EMBL/GenBank/DDBJ databases">
        <authorList>
            <person name="Zhang J.E."/>
            <person name="Yang H."/>
            <person name="Guo J."/>
            <person name="Deng Z."/>
            <person name="Luo H."/>
            <person name="Luo M."/>
            <person name="Zhao B."/>
        </authorList>
    </citation>
    <scope>NUCLEOTIDE SEQUENCE</scope>
    <source>
        <strain evidence="2">AM4</strain>
    </source>
</reference>
<protein>
    <submittedName>
        <fullName evidence="2">Uncharacterized protein</fullName>
    </submittedName>
</protein>
<dbReference type="EMBL" id="LK995500">
    <property type="protein sequence ID" value="CED91302.1"/>
    <property type="molecule type" value="Genomic_DNA"/>
</dbReference>
<feature type="compositionally biased region" description="Low complexity" evidence="1">
    <location>
        <begin position="67"/>
        <end position="84"/>
    </location>
</feature>
<accession>A0A1L7RNS6</accession>
<feature type="region of interest" description="Disordered" evidence="1">
    <location>
        <begin position="64"/>
        <end position="84"/>
    </location>
</feature>
<gene>
    <name evidence="2" type="ORF">AAM4_1470</name>
</gene>
<organism evidence="2">
    <name type="scientific">Actinomyces succiniciruminis</name>
    <dbReference type="NCBI Taxonomy" id="1522002"/>
    <lineage>
        <taxon>Bacteria</taxon>
        <taxon>Bacillati</taxon>
        <taxon>Actinomycetota</taxon>
        <taxon>Actinomycetes</taxon>
        <taxon>Actinomycetales</taxon>
        <taxon>Actinomycetaceae</taxon>
        <taxon>Actinomyces</taxon>
    </lineage>
</organism>
<evidence type="ECO:0000313" key="2">
    <source>
        <dbReference type="EMBL" id="CED91302.1"/>
    </source>
</evidence>
<proteinExistence type="predicted"/>
<sequence length="84" mass="8824">MTDPAAQLLQAESDRAALARALGEKHTSLMHVIEEYRAGWKAATAGGWAKRDLARAGFTDPSRLPRARAASNAASATTDTSAAD</sequence>
<dbReference type="AlphaFoldDB" id="A0A1L7RNS6"/>